<dbReference type="RefSeq" id="WP_189348834.1">
    <property type="nucleotide sequence ID" value="NZ_BMXK01000003.1"/>
</dbReference>
<evidence type="ECO:0000313" key="3">
    <source>
        <dbReference type="EMBL" id="GHD02596.1"/>
    </source>
</evidence>
<protein>
    <submittedName>
        <fullName evidence="3">SAM-dependent methyltransferase</fullName>
    </submittedName>
</protein>
<keyword evidence="4" id="KW-1185">Reference proteome</keyword>
<keyword evidence="3" id="KW-0808">Transferase</keyword>
<name>A0ABQ3GF51_9MICC</name>
<dbReference type="SUPFAM" id="SSF53335">
    <property type="entry name" value="S-adenosyl-L-methionine-dependent methyltransferases"/>
    <property type="match status" value="1"/>
</dbReference>
<dbReference type="InterPro" id="IPR053173">
    <property type="entry name" value="SAM-binding_MTase"/>
</dbReference>
<gene>
    <name evidence="3" type="ORF">GCM10008096_07900</name>
</gene>
<evidence type="ECO:0000313" key="4">
    <source>
        <dbReference type="Proteomes" id="UP000642819"/>
    </source>
</evidence>
<dbReference type="PANTHER" id="PTHR45128">
    <property type="entry name" value="METHYLTRANSFERASE TYPE 11"/>
    <property type="match status" value="1"/>
</dbReference>
<evidence type="ECO:0000259" key="1">
    <source>
        <dbReference type="Pfam" id="PF13847"/>
    </source>
</evidence>
<dbReference type="Pfam" id="PF21320">
    <property type="entry name" value="WHD_Rv2258c"/>
    <property type="match status" value="1"/>
</dbReference>
<dbReference type="CDD" id="cd02440">
    <property type="entry name" value="AdoMet_MTases"/>
    <property type="match status" value="1"/>
</dbReference>
<dbReference type="InterPro" id="IPR025714">
    <property type="entry name" value="Methyltranfer_dom"/>
</dbReference>
<dbReference type="Gene3D" id="3.40.50.150">
    <property type="entry name" value="Vaccinia Virus protein VP39"/>
    <property type="match status" value="1"/>
</dbReference>
<dbReference type="Proteomes" id="UP000642819">
    <property type="component" value="Unassembled WGS sequence"/>
</dbReference>
<reference evidence="4" key="1">
    <citation type="journal article" date="2019" name="Int. J. Syst. Evol. Microbiol.">
        <title>The Global Catalogue of Microorganisms (GCM) 10K type strain sequencing project: providing services to taxonomists for standard genome sequencing and annotation.</title>
        <authorList>
            <consortium name="The Broad Institute Genomics Platform"/>
            <consortium name="The Broad Institute Genome Sequencing Center for Infectious Disease"/>
            <person name="Wu L."/>
            <person name="Ma J."/>
        </authorList>
    </citation>
    <scope>NUCLEOTIDE SEQUENCE [LARGE SCALE GENOMIC DNA]</scope>
    <source>
        <strain evidence="4">KCTC 19466</strain>
    </source>
</reference>
<feature type="domain" description="S-adenosylmethionine-dependent methyltransferase Rv2258c-like winged HTH" evidence="2">
    <location>
        <begin position="26"/>
        <end position="98"/>
    </location>
</feature>
<dbReference type="GO" id="GO:0032259">
    <property type="term" value="P:methylation"/>
    <property type="evidence" value="ECO:0007669"/>
    <property type="project" value="UniProtKB-KW"/>
</dbReference>
<comment type="caution">
    <text evidence="3">The sequence shown here is derived from an EMBL/GenBank/DDBJ whole genome shotgun (WGS) entry which is preliminary data.</text>
</comment>
<proteinExistence type="predicted"/>
<dbReference type="Pfam" id="PF13847">
    <property type="entry name" value="Methyltransf_31"/>
    <property type="match status" value="1"/>
</dbReference>
<dbReference type="InterPro" id="IPR048711">
    <property type="entry name" value="WHD_Rv2258c"/>
</dbReference>
<dbReference type="EMBL" id="BMXK01000003">
    <property type="protein sequence ID" value="GHD02596.1"/>
    <property type="molecule type" value="Genomic_DNA"/>
</dbReference>
<evidence type="ECO:0000259" key="2">
    <source>
        <dbReference type="Pfam" id="PF21320"/>
    </source>
</evidence>
<organism evidence="3 4">
    <name type="scientific">Zhihengliuella salsuginis</name>
    <dbReference type="NCBI Taxonomy" id="578222"/>
    <lineage>
        <taxon>Bacteria</taxon>
        <taxon>Bacillati</taxon>
        <taxon>Actinomycetota</taxon>
        <taxon>Actinomycetes</taxon>
        <taxon>Micrococcales</taxon>
        <taxon>Micrococcaceae</taxon>
        <taxon>Zhihengliuella</taxon>
    </lineage>
</organism>
<accession>A0ABQ3GF51</accession>
<dbReference type="InterPro" id="IPR029063">
    <property type="entry name" value="SAM-dependent_MTases_sf"/>
</dbReference>
<keyword evidence="3" id="KW-0489">Methyltransferase</keyword>
<feature type="domain" description="Methyltransferase" evidence="1">
    <location>
        <begin position="174"/>
        <end position="289"/>
    </location>
</feature>
<dbReference type="PANTHER" id="PTHR45128:SF2">
    <property type="entry name" value="METHYLTRANSFERASE DOMAIN-CONTAINING PROTEIN"/>
    <property type="match status" value="1"/>
</dbReference>
<dbReference type="GO" id="GO:0008168">
    <property type="term" value="F:methyltransferase activity"/>
    <property type="evidence" value="ECO:0007669"/>
    <property type="project" value="UniProtKB-KW"/>
</dbReference>
<sequence>MTTAALDMQKVGAFAQQVGGVLASGATTAMMVVGDRAGFYAALAAGGASTPEQLARRTGTAERYVREWLSQQAAAGIVAFDPSEGSFILPPEHAAVLASDDSPAAMIGAAPLISGMHRRIDQLVDAFRSGAGIPWSDQDPATFESTERFFRVGYRNNLVSEWIPALSDVHDKLEAGATVVDVGCGRGAPVLLMAEAYPKSQFVGYDAHPPSIETATARAVEAGVSDRVRFQTGHCHGYPDTGVDIITFFDAFHDLGDPVGAAAHARRALAPDGTLVLVEPLAADDLATTLATVPMAAIGYAASTFMCTPNSLSQPVGLALGAHAGETRLREVLDEAGYRSVRRAAENDFNMVLEAKP</sequence>
<dbReference type="InterPro" id="IPR036390">
    <property type="entry name" value="WH_DNA-bd_sf"/>
</dbReference>
<dbReference type="SUPFAM" id="SSF46785">
    <property type="entry name" value="Winged helix' DNA-binding domain"/>
    <property type="match status" value="1"/>
</dbReference>